<dbReference type="OrthoDB" id="70142at2759"/>
<evidence type="ECO:0000256" key="7">
    <source>
        <dbReference type="ARBA" id="ARBA00023461"/>
    </source>
</evidence>
<evidence type="ECO:0000256" key="3">
    <source>
        <dbReference type="ARBA" id="ARBA00022989"/>
    </source>
</evidence>
<evidence type="ECO:0000256" key="8">
    <source>
        <dbReference type="ARBA" id="ARBA00023485"/>
    </source>
</evidence>
<sequence>MNVKGTNFIFLYLVATFLACSCPVESQKRKIRIRDVPGDNTCRNTVQGLLSITDSAGFFCPRENLDYKSGCCTNGEQYTCKGCSLEDKCCAEYELCVSCCLDPKHDAVALAPKTKRFARNSDSGTWADAWEYCSGLCRTHSRSTVHENAYISSRHHCFSSHGRPLLSGPLPANALSGVTTLLSKVGEACDMACMRIGKKCSGSHLSFLNTCDRLREHVGCEAGCEEGGKQGSGVMPSYVHGNAPKTQLPAMCFTAPQDAPPGCGGKDAQSQRLCACT</sequence>
<dbReference type="GO" id="GO:2000640">
    <property type="term" value="P:positive regulation of SREBP signaling pathway"/>
    <property type="evidence" value="ECO:0007669"/>
    <property type="project" value="InterPro"/>
</dbReference>
<comment type="caution">
    <text evidence="10">The sequence shown here is derived from an EMBL/GenBank/DDBJ whole genome shotgun (WGS) entry which is preliminary data.</text>
</comment>
<feature type="chain" id="PRO_5013372681" description="SREBP regulating gene protein" evidence="9">
    <location>
        <begin position="27"/>
        <end position="277"/>
    </location>
</feature>
<keyword evidence="4" id="KW-0333">Golgi apparatus</keyword>
<dbReference type="PANTHER" id="PTHR13481:SF0">
    <property type="entry name" value="SREBP REGULATING GENE PROTEIN"/>
    <property type="match status" value="1"/>
</dbReference>
<evidence type="ECO:0000256" key="5">
    <source>
        <dbReference type="ARBA" id="ARBA00023136"/>
    </source>
</evidence>
<comment type="subcellular location">
    <subcellularLocation>
        <location evidence="1">Golgi apparatus membrane</location>
        <topology evidence="1">Single-pass membrane protein</topology>
    </subcellularLocation>
</comment>
<evidence type="ECO:0000256" key="2">
    <source>
        <dbReference type="ARBA" id="ARBA00022692"/>
    </source>
</evidence>
<evidence type="ECO:0000256" key="9">
    <source>
        <dbReference type="SAM" id="SignalP"/>
    </source>
</evidence>
<organism evidence="10 11">
    <name type="scientific">Chlamydomonas eustigma</name>
    <dbReference type="NCBI Taxonomy" id="1157962"/>
    <lineage>
        <taxon>Eukaryota</taxon>
        <taxon>Viridiplantae</taxon>
        <taxon>Chlorophyta</taxon>
        <taxon>core chlorophytes</taxon>
        <taxon>Chlorophyceae</taxon>
        <taxon>CS clade</taxon>
        <taxon>Chlamydomonadales</taxon>
        <taxon>Chlamydomonadaceae</taxon>
        <taxon>Chlamydomonas</taxon>
    </lineage>
</organism>
<evidence type="ECO:0000313" key="11">
    <source>
        <dbReference type="Proteomes" id="UP000232323"/>
    </source>
</evidence>
<feature type="signal peptide" evidence="9">
    <location>
        <begin position="1"/>
        <end position="26"/>
    </location>
</feature>
<evidence type="ECO:0000256" key="6">
    <source>
        <dbReference type="ARBA" id="ARBA00023180"/>
    </source>
</evidence>
<dbReference type="PROSITE" id="PS51257">
    <property type="entry name" value="PROKAR_LIPOPROTEIN"/>
    <property type="match status" value="1"/>
</dbReference>
<evidence type="ECO:0000256" key="4">
    <source>
        <dbReference type="ARBA" id="ARBA00023034"/>
    </source>
</evidence>
<dbReference type="GO" id="GO:0000139">
    <property type="term" value="C:Golgi membrane"/>
    <property type="evidence" value="ECO:0007669"/>
    <property type="project" value="UniProtKB-SubCell"/>
</dbReference>
<accession>A0A250X3D1</accession>
<proteinExistence type="inferred from homology"/>
<gene>
    <name evidence="10" type="ORF">CEUSTIGMA_g5005.t1</name>
</gene>
<comment type="similarity">
    <text evidence="7">Belongs to the SPRING family.</text>
</comment>
<dbReference type="EMBL" id="BEGY01000025">
    <property type="protein sequence ID" value="GAX77561.1"/>
    <property type="molecule type" value="Genomic_DNA"/>
</dbReference>
<dbReference type="PANTHER" id="PTHR13481">
    <property type="entry name" value="SREBP REGULATING GENE PROTEIN"/>
    <property type="match status" value="1"/>
</dbReference>
<dbReference type="InterPro" id="IPR019352">
    <property type="entry name" value="SPRING1"/>
</dbReference>
<keyword evidence="2" id="KW-0812">Transmembrane</keyword>
<keyword evidence="5" id="KW-0472">Membrane</keyword>
<dbReference type="Pfam" id="PF10218">
    <property type="entry name" value="SPRING1"/>
    <property type="match status" value="1"/>
</dbReference>
<keyword evidence="9" id="KW-0732">Signal</keyword>
<protein>
    <recommendedName>
        <fullName evidence="8">SREBP regulating gene protein</fullName>
    </recommendedName>
</protein>
<reference evidence="10 11" key="1">
    <citation type="submission" date="2017-08" db="EMBL/GenBank/DDBJ databases">
        <title>Acidophilic green algal genome provides insights into adaptation to an acidic environment.</title>
        <authorList>
            <person name="Hirooka S."/>
            <person name="Hirose Y."/>
            <person name="Kanesaki Y."/>
            <person name="Higuchi S."/>
            <person name="Fujiwara T."/>
            <person name="Onuma R."/>
            <person name="Era A."/>
            <person name="Ohbayashi R."/>
            <person name="Uzuka A."/>
            <person name="Nozaki H."/>
            <person name="Yoshikawa H."/>
            <person name="Miyagishima S.Y."/>
        </authorList>
    </citation>
    <scope>NUCLEOTIDE SEQUENCE [LARGE SCALE GENOMIC DNA]</scope>
    <source>
        <strain evidence="10 11">NIES-2499</strain>
    </source>
</reference>
<dbReference type="Proteomes" id="UP000232323">
    <property type="component" value="Unassembled WGS sequence"/>
</dbReference>
<keyword evidence="11" id="KW-1185">Reference proteome</keyword>
<dbReference type="AlphaFoldDB" id="A0A250X3D1"/>
<keyword evidence="6" id="KW-0325">Glycoprotein</keyword>
<keyword evidence="3" id="KW-1133">Transmembrane helix</keyword>
<name>A0A250X3D1_9CHLO</name>
<evidence type="ECO:0000313" key="10">
    <source>
        <dbReference type="EMBL" id="GAX77561.1"/>
    </source>
</evidence>
<evidence type="ECO:0000256" key="1">
    <source>
        <dbReference type="ARBA" id="ARBA00004194"/>
    </source>
</evidence>